<evidence type="ECO:0000259" key="5">
    <source>
        <dbReference type="PROSITE" id="PS50871"/>
    </source>
</evidence>
<name>A0A9W3BQU9_BIOGL</name>
<keyword evidence="3 4" id="KW-0732">Signal</keyword>
<dbReference type="Proteomes" id="UP001165740">
    <property type="component" value="Chromosome 11"/>
</dbReference>
<organism evidence="6 7">
    <name type="scientific">Biomphalaria glabrata</name>
    <name type="common">Bloodfluke planorb</name>
    <name type="synonym">Freshwater snail</name>
    <dbReference type="NCBI Taxonomy" id="6526"/>
    <lineage>
        <taxon>Eukaryota</taxon>
        <taxon>Metazoa</taxon>
        <taxon>Spiralia</taxon>
        <taxon>Lophotrochozoa</taxon>
        <taxon>Mollusca</taxon>
        <taxon>Gastropoda</taxon>
        <taxon>Heterobranchia</taxon>
        <taxon>Euthyneura</taxon>
        <taxon>Panpulmonata</taxon>
        <taxon>Hygrophila</taxon>
        <taxon>Lymnaeoidea</taxon>
        <taxon>Planorbidae</taxon>
        <taxon>Biomphalaria</taxon>
    </lineage>
</organism>
<evidence type="ECO:0000256" key="1">
    <source>
        <dbReference type="ARBA" id="ARBA00004613"/>
    </source>
</evidence>
<dbReference type="PROSITE" id="PS50871">
    <property type="entry name" value="C1Q"/>
    <property type="match status" value="1"/>
</dbReference>
<dbReference type="InterPro" id="IPR050822">
    <property type="entry name" value="Cerebellin_Synaptic_Org"/>
</dbReference>
<evidence type="ECO:0000256" key="4">
    <source>
        <dbReference type="SAM" id="SignalP"/>
    </source>
</evidence>
<feature type="signal peptide" evidence="4">
    <location>
        <begin position="1"/>
        <end position="19"/>
    </location>
</feature>
<sequence>MWTVGLFCLLFCSLSATTAQEECVDESAVISSVGITNIRVVQQGQILKYQKINANLGNGYDSNTGIFTAPRAGVYTVYLNGRSQKDKELYMALYLNNNKQRIMTIFTSVNNKHGRTNNSATLKLNKGDRLYVKAERDSYLWAEEDNTFNSMTIQRVAFS</sequence>
<dbReference type="PRINTS" id="PR00007">
    <property type="entry name" value="COMPLEMNTC1Q"/>
</dbReference>
<dbReference type="SMART" id="SM00110">
    <property type="entry name" value="C1Q"/>
    <property type="match status" value="1"/>
</dbReference>
<dbReference type="GO" id="GO:0005576">
    <property type="term" value="C:extracellular region"/>
    <property type="evidence" value="ECO:0007669"/>
    <property type="project" value="UniProtKB-SubCell"/>
</dbReference>
<feature type="chain" id="PRO_5040921714" evidence="4">
    <location>
        <begin position="20"/>
        <end position="159"/>
    </location>
</feature>
<evidence type="ECO:0000313" key="6">
    <source>
        <dbReference type="Proteomes" id="UP001165740"/>
    </source>
</evidence>
<dbReference type="InterPro" id="IPR001073">
    <property type="entry name" value="C1q_dom"/>
</dbReference>
<dbReference type="RefSeq" id="XP_055901768.1">
    <property type="nucleotide sequence ID" value="XM_056045793.1"/>
</dbReference>
<keyword evidence="2" id="KW-0964">Secreted</keyword>
<dbReference type="PANTHER" id="PTHR22923:SF116">
    <property type="entry name" value="C1Q DOMAIN-CONTAINING PROTEIN"/>
    <property type="match status" value="1"/>
</dbReference>
<comment type="subcellular location">
    <subcellularLocation>
        <location evidence="1">Secreted</location>
    </subcellularLocation>
</comment>
<dbReference type="AlphaFoldDB" id="A0A9W3BQU9"/>
<dbReference type="OrthoDB" id="6100311at2759"/>
<dbReference type="InterPro" id="IPR008983">
    <property type="entry name" value="Tumour_necrosis_fac-like_dom"/>
</dbReference>
<dbReference type="Gene3D" id="2.60.120.40">
    <property type="match status" value="1"/>
</dbReference>
<evidence type="ECO:0000256" key="2">
    <source>
        <dbReference type="ARBA" id="ARBA00022525"/>
    </source>
</evidence>
<evidence type="ECO:0000256" key="3">
    <source>
        <dbReference type="ARBA" id="ARBA00022729"/>
    </source>
</evidence>
<proteinExistence type="predicted"/>
<keyword evidence="6" id="KW-1185">Reference proteome</keyword>
<gene>
    <name evidence="7" type="primary">LOC129929017</name>
</gene>
<feature type="domain" description="C1q" evidence="5">
    <location>
        <begin position="24"/>
        <end position="159"/>
    </location>
</feature>
<evidence type="ECO:0000313" key="7">
    <source>
        <dbReference type="RefSeq" id="XP_055901768.1"/>
    </source>
</evidence>
<dbReference type="Pfam" id="PF00386">
    <property type="entry name" value="C1q"/>
    <property type="match status" value="1"/>
</dbReference>
<reference evidence="7" key="1">
    <citation type="submission" date="2025-08" db="UniProtKB">
        <authorList>
            <consortium name="RefSeq"/>
        </authorList>
    </citation>
    <scope>IDENTIFICATION</scope>
</reference>
<dbReference type="SUPFAM" id="SSF49842">
    <property type="entry name" value="TNF-like"/>
    <property type="match status" value="1"/>
</dbReference>
<dbReference type="PANTHER" id="PTHR22923">
    <property type="entry name" value="CEREBELLIN-RELATED"/>
    <property type="match status" value="1"/>
</dbReference>
<dbReference type="GeneID" id="129929017"/>
<protein>
    <submittedName>
        <fullName evidence="7">Cerebellin-1-like</fullName>
    </submittedName>
</protein>
<accession>A0A9W3BQU9</accession>